<keyword evidence="3" id="KW-1185">Reference proteome</keyword>
<accession>A0A2S9PZ07</accession>
<protein>
    <submittedName>
        <fullName evidence="2">Uncharacterized protein</fullName>
    </submittedName>
</protein>
<feature type="compositionally biased region" description="Basic and acidic residues" evidence="1">
    <location>
        <begin position="19"/>
        <end position="34"/>
    </location>
</feature>
<reference evidence="2 3" key="1">
    <citation type="submission" date="2018-03" db="EMBL/GenBank/DDBJ databases">
        <title>Novel Streptomyces sp. from soil.</title>
        <authorList>
            <person name="Tan G.Y.A."/>
            <person name="Lee Z.Y."/>
        </authorList>
    </citation>
    <scope>NUCLEOTIDE SEQUENCE [LARGE SCALE GENOMIC DNA]</scope>
    <source>
        <strain evidence="2 3">ST5x</strain>
    </source>
</reference>
<organism evidence="2 3">
    <name type="scientific">Streptomyces solincola</name>
    <dbReference type="NCBI Taxonomy" id="2100817"/>
    <lineage>
        <taxon>Bacteria</taxon>
        <taxon>Bacillati</taxon>
        <taxon>Actinomycetota</taxon>
        <taxon>Actinomycetes</taxon>
        <taxon>Kitasatosporales</taxon>
        <taxon>Streptomycetaceae</taxon>
        <taxon>Streptomyces</taxon>
    </lineage>
</organism>
<feature type="region of interest" description="Disordered" evidence="1">
    <location>
        <begin position="69"/>
        <end position="102"/>
    </location>
</feature>
<evidence type="ECO:0000313" key="2">
    <source>
        <dbReference type="EMBL" id="PRH79655.1"/>
    </source>
</evidence>
<comment type="caution">
    <text evidence="2">The sequence shown here is derived from an EMBL/GenBank/DDBJ whole genome shotgun (WGS) entry which is preliminary data.</text>
</comment>
<dbReference type="OrthoDB" id="4337615at2"/>
<evidence type="ECO:0000256" key="1">
    <source>
        <dbReference type="SAM" id="MobiDB-lite"/>
    </source>
</evidence>
<gene>
    <name evidence="2" type="ORF">C6N75_08460</name>
</gene>
<dbReference type="AlphaFoldDB" id="A0A2S9PZ07"/>
<evidence type="ECO:0000313" key="3">
    <source>
        <dbReference type="Proteomes" id="UP000239322"/>
    </source>
</evidence>
<proteinExistence type="predicted"/>
<dbReference type="Proteomes" id="UP000239322">
    <property type="component" value="Unassembled WGS sequence"/>
</dbReference>
<feature type="region of interest" description="Disordered" evidence="1">
    <location>
        <begin position="1"/>
        <end position="40"/>
    </location>
</feature>
<feature type="compositionally biased region" description="Low complexity" evidence="1">
    <location>
        <begin position="1"/>
        <end position="15"/>
    </location>
</feature>
<dbReference type="EMBL" id="PVLV01000107">
    <property type="protein sequence ID" value="PRH79655.1"/>
    <property type="molecule type" value="Genomic_DNA"/>
</dbReference>
<sequence>MTTTLTPALTLPAPLRGGWLKDMEREDDARGPERDETDTQQLHQLVAGLVAEGDQRAAATGRRVRRSLQEMAPGHARQPVLTLSRPAFAPSLPRPARPEQGAEDACPICSYWRCRCVRSHVRAAGSDPAPVPYAAAQSGSGQCSVCRMRFPDWNGGVCDACRATGRG</sequence>
<dbReference type="RefSeq" id="WP_105868238.1">
    <property type="nucleotide sequence ID" value="NZ_PVLV01000107.1"/>
</dbReference>
<name>A0A2S9PZ07_9ACTN</name>